<evidence type="ECO:0000313" key="1">
    <source>
        <dbReference type="EMBL" id="PUE91877.1"/>
    </source>
</evidence>
<organism evidence="1 2">
    <name type="scientific">Xanthomonas campestris pv. malvacearum</name>
    <dbReference type="NCBI Taxonomy" id="86040"/>
    <lineage>
        <taxon>Bacteria</taxon>
        <taxon>Pseudomonadati</taxon>
        <taxon>Pseudomonadota</taxon>
        <taxon>Gammaproteobacteria</taxon>
        <taxon>Lysobacterales</taxon>
        <taxon>Lysobacteraceae</taxon>
        <taxon>Xanthomonas</taxon>
    </lineage>
</organism>
<sequence>MPPDYALSGDGSACTAHAPRDGAAHLCRQARTGDCQVRQASFNQSCAAQLLAEGRQNNASARSRARLRRITGAYHACAAAI</sequence>
<evidence type="ECO:0000313" key="2">
    <source>
        <dbReference type="Proteomes" id="UP000251513"/>
    </source>
</evidence>
<dbReference type="AlphaFoldDB" id="A0AA44YZ38"/>
<proteinExistence type="predicted"/>
<dbReference type="EMBL" id="PYJH01000037">
    <property type="protein sequence ID" value="PUE91877.1"/>
    <property type="molecule type" value="Genomic_DNA"/>
</dbReference>
<gene>
    <name evidence="1" type="ORF">C7T86_16225</name>
</gene>
<dbReference type="Proteomes" id="UP000251513">
    <property type="component" value="Unassembled WGS sequence"/>
</dbReference>
<accession>A0AA44YZ38</accession>
<name>A0AA44YZ38_XANCM</name>
<comment type="caution">
    <text evidence="1">The sequence shown here is derived from an EMBL/GenBank/DDBJ whole genome shotgun (WGS) entry which is preliminary data.</text>
</comment>
<protein>
    <submittedName>
        <fullName evidence="1">Uncharacterized protein</fullName>
    </submittedName>
</protein>
<reference evidence="1 2" key="1">
    <citation type="submission" date="2018-03" db="EMBL/GenBank/DDBJ databases">
        <title>Sequencing of reference strains of Xanthomonas.</title>
        <authorList>
            <person name="Studholme D.J."/>
            <person name="Vicente J."/>
            <person name="Sarris P."/>
        </authorList>
    </citation>
    <scope>NUCLEOTIDE SEQUENCE [LARGE SCALE GENOMIC DNA]</scope>
    <source>
        <strain evidence="1 2">WHRI 5232</strain>
    </source>
</reference>